<dbReference type="RefSeq" id="WP_168669476.1">
    <property type="nucleotide sequence ID" value="NZ_JAAXKX010000014.1"/>
</dbReference>
<dbReference type="PANTHER" id="PTHR37478">
    <property type="match status" value="1"/>
</dbReference>
<dbReference type="InterPro" id="IPR002852">
    <property type="entry name" value="UPF0251"/>
</dbReference>
<evidence type="ECO:0000256" key="1">
    <source>
        <dbReference type="ARBA" id="ARBA00009350"/>
    </source>
</evidence>
<reference evidence="4 5" key="1">
    <citation type="submission" date="2020-04" db="EMBL/GenBank/DDBJ databases">
        <title>Draft Whole-Genome sequence of Marichromatium bheemlicum DSM 18632, type strain.</title>
        <authorList>
            <person name="Kyndt J.A."/>
            <person name="Meyer T.E."/>
        </authorList>
    </citation>
    <scope>NUCLEOTIDE SEQUENCE [LARGE SCALE GENOMIC DNA]</scope>
    <source>
        <strain evidence="4 5">DSM 18632</strain>
    </source>
</reference>
<dbReference type="HAMAP" id="MF_00674">
    <property type="entry name" value="UPF0251"/>
    <property type="match status" value="1"/>
</dbReference>
<feature type="region of interest" description="Disordered" evidence="3">
    <location>
        <begin position="93"/>
        <end position="125"/>
    </location>
</feature>
<dbReference type="PANTHER" id="PTHR37478:SF2">
    <property type="entry name" value="UPF0251 PROTEIN TK0562"/>
    <property type="match status" value="1"/>
</dbReference>
<dbReference type="InterPro" id="IPR013324">
    <property type="entry name" value="RNA_pol_sigma_r3/r4-like"/>
</dbReference>
<evidence type="ECO:0000256" key="3">
    <source>
        <dbReference type="SAM" id="MobiDB-lite"/>
    </source>
</evidence>
<feature type="compositionally biased region" description="Basic and acidic residues" evidence="3">
    <location>
        <begin position="107"/>
        <end position="125"/>
    </location>
</feature>
<evidence type="ECO:0000313" key="5">
    <source>
        <dbReference type="Proteomes" id="UP000740754"/>
    </source>
</evidence>
<dbReference type="SUPFAM" id="SSF88659">
    <property type="entry name" value="Sigma3 and sigma4 domains of RNA polymerase sigma factors"/>
    <property type="match status" value="1"/>
</dbReference>
<sequence length="125" mass="14070">MPGRRRRVRRIGLDPGRICFKPCGRQGSTLETVVLRADEMEALRLCDLERLYQEESARRMGISRTTLSRTLAQARAKVTGALLVGQRLVIQIPEHGEDQPHGVSPSDNDRPRSVPEGTEQRDENP</sequence>
<keyword evidence="5" id="KW-1185">Reference proteome</keyword>
<dbReference type="Proteomes" id="UP000740754">
    <property type="component" value="Unassembled WGS sequence"/>
</dbReference>
<evidence type="ECO:0000256" key="2">
    <source>
        <dbReference type="HAMAP-Rule" id="MF_00674"/>
    </source>
</evidence>
<protein>
    <recommendedName>
        <fullName evidence="2">UPF0251 protein HF203_10645</fullName>
    </recommendedName>
</protein>
<name>A0ABX1I7Y5_9GAMM</name>
<comment type="similarity">
    <text evidence="1 2">Belongs to the UPF0251 family.</text>
</comment>
<dbReference type="Gene3D" id="1.10.10.60">
    <property type="entry name" value="Homeodomain-like"/>
    <property type="match status" value="1"/>
</dbReference>
<gene>
    <name evidence="4" type="ORF">HF203_10645</name>
</gene>
<dbReference type="EMBL" id="JAAXKX010000014">
    <property type="protein sequence ID" value="NKN33682.1"/>
    <property type="molecule type" value="Genomic_DNA"/>
</dbReference>
<dbReference type="Pfam" id="PF02001">
    <property type="entry name" value="DUF134"/>
    <property type="match status" value="1"/>
</dbReference>
<accession>A0ABX1I7Y5</accession>
<proteinExistence type="inferred from homology"/>
<organism evidence="4 5">
    <name type="scientific">Marichromatium bheemlicum</name>
    <dbReference type="NCBI Taxonomy" id="365339"/>
    <lineage>
        <taxon>Bacteria</taxon>
        <taxon>Pseudomonadati</taxon>
        <taxon>Pseudomonadota</taxon>
        <taxon>Gammaproteobacteria</taxon>
        <taxon>Chromatiales</taxon>
        <taxon>Chromatiaceae</taxon>
        <taxon>Marichromatium</taxon>
    </lineage>
</organism>
<evidence type="ECO:0000313" key="4">
    <source>
        <dbReference type="EMBL" id="NKN33682.1"/>
    </source>
</evidence>
<comment type="caution">
    <text evidence="4">The sequence shown here is derived from an EMBL/GenBank/DDBJ whole genome shotgun (WGS) entry which is preliminary data.</text>
</comment>